<proteinExistence type="predicted"/>
<feature type="compositionally biased region" description="Basic and acidic residues" evidence="1">
    <location>
        <begin position="372"/>
        <end position="381"/>
    </location>
</feature>
<sequence length="381" mass="41023">MLQAGGAICDRMPTKTKTVTREGGATDDEPWGRATSPSAFIARQPAFARFEHESRSYARVHLCSRTPIRRRRSGPGRETTVSLSAASPGRYSPPTARLQVHAAATRSTHACPSALLPPGSSLAVRARRSHSSDPSLKPQVSSLREHVPPPGDGRGAVVSLDLTGGDQHVRLAADTEPSGSRAATRDAWPPPDRLPVTDSESRTWMRPDSHVAAVLLSSRAPCDGTRARAPEDAESSRHPPHARRPACMSRSSHISARRSPRCGEAQSPDPCTAVAHASRLEARVTSMHRETGCLRDSPVARENIRCRRLALHSSGGHPTLVSPAIVARHQRTARPTSTSDASSRARRPGDRTSTADVSRALHHHRAAPSLNSEHRTNGRSM</sequence>
<feature type="compositionally biased region" description="Basic and acidic residues" evidence="1">
    <location>
        <begin position="225"/>
        <end position="237"/>
    </location>
</feature>
<reference evidence="2 3" key="1">
    <citation type="journal article" date="2018" name="Biotechnol. Biofuels">
        <title>Integrative visual omics of the white-rot fungus Polyporus brumalis exposes the biotechnological potential of its oxidative enzymes for delignifying raw plant biomass.</title>
        <authorList>
            <person name="Miyauchi S."/>
            <person name="Rancon A."/>
            <person name="Drula E."/>
            <person name="Hage H."/>
            <person name="Chaduli D."/>
            <person name="Favel A."/>
            <person name="Grisel S."/>
            <person name="Henrissat B."/>
            <person name="Herpoel-Gimbert I."/>
            <person name="Ruiz-Duenas F.J."/>
            <person name="Chevret D."/>
            <person name="Hainaut M."/>
            <person name="Lin J."/>
            <person name="Wang M."/>
            <person name="Pangilinan J."/>
            <person name="Lipzen A."/>
            <person name="Lesage-Meessen L."/>
            <person name="Navarro D."/>
            <person name="Riley R."/>
            <person name="Grigoriev I.V."/>
            <person name="Zhou S."/>
            <person name="Raouche S."/>
            <person name="Rosso M.N."/>
        </authorList>
    </citation>
    <scope>NUCLEOTIDE SEQUENCE [LARGE SCALE GENOMIC DNA]</scope>
    <source>
        <strain evidence="2 3">BRFM 1820</strain>
    </source>
</reference>
<evidence type="ECO:0000313" key="3">
    <source>
        <dbReference type="Proteomes" id="UP000256964"/>
    </source>
</evidence>
<feature type="region of interest" description="Disordered" evidence="1">
    <location>
        <begin position="171"/>
        <end position="204"/>
    </location>
</feature>
<organism evidence="2 3">
    <name type="scientific">Lentinus brumalis</name>
    <dbReference type="NCBI Taxonomy" id="2498619"/>
    <lineage>
        <taxon>Eukaryota</taxon>
        <taxon>Fungi</taxon>
        <taxon>Dikarya</taxon>
        <taxon>Basidiomycota</taxon>
        <taxon>Agaricomycotina</taxon>
        <taxon>Agaricomycetes</taxon>
        <taxon>Polyporales</taxon>
        <taxon>Polyporaceae</taxon>
        <taxon>Lentinus</taxon>
    </lineage>
</organism>
<feature type="compositionally biased region" description="Low complexity" evidence="1">
    <location>
        <begin position="333"/>
        <end position="342"/>
    </location>
</feature>
<feature type="region of interest" description="Disordered" evidence="1">
    <location>
        <begin position="109"/>
        <end position="156"/>
    </location>
</feature>
<name>A0A371D1D0_9APHY</name>
<dbReference type="AlphaFoldDB" id="A0A371D1D0"/>
<protein>
    <submittedName>
        <fullName evidence="2">Uncharacterized protein</fullName>
    </submittedName>
</protein>
<dbReference type="Proteomes" id="UP000256964">
    <property type="component" value="Unassembled WGS sequence"/>
</dbReference>
<evidence type="ECO:0000313" key="2">
    <source>
        <dbReference type="EMBL" id="RDX46279.1"/>
    </source>
</evidence>
<feature type="compositionally biased region" description="Polar residues" evidence="1">
    <location>
        <begin position="132"/>
        <end position="142"/>
    </location>
</feature>
<accession>A0A371D1D0</accession>
<dbReference type="EMBL" id="KZ857429">
    <property type="protein sequence ID" value="RDX46279.1"/>
    <property type="molecule type" value="Genomic_DNA"/>
</dbReference>
<evidence type="ECO:0000256" key="1">
    <source>
        <dbReference type="SAM" id="MobiDB-lite"/>
    </source>
</evidence>
<feature type="region of interest" description="Disordered" evidence="1">
    <location>
        <begin position="217"/>
        <end position="268"/>
    </location>
</feature>
<feature type="region of interest" description="Disordered" evidence="1">
    <location>
        <begin position="325"/>
        <end position="381"/>
    </location>
</feature>
<gene>
    <name evidence="2" type="ORF">OH76DRAFT_1407198</name>
</gene>
<feature type="region of interest" description="Disordered" evidence="1">
    <location>
        <begin position="68"/>
        <end position="94"/>
    </location>
</feature>
<keyword evidence="3" id="KW-1185">Reference proteome</keyword>